<evidence type="ECO:0000313" key="2">
    <source>
        <dbReference type="EMBL" id="KRN25009.1"/>
    </source>
</evidence>
<dbReference type="PANTHER" id="PTHR47129:SF1">
    <property type="entry name" value="NMRA-LIKE DOMAIN-CONTAINING PROTEIN"/>
    <property type="match status" value="1"/>
</dbReference>
<dbReference type="Proteomes" id="UP000051442">
    <property type="component" value="Unassembled WGS sequence"/>
</dbReference>
<dbReference type="Pfam" id="PF13460">
    <property type="entry name" value="NAD_binding_10"/>
    <property type="match status" value="1"/>
</dbReference>
<proteinExistence type="predicted"/>
<accession>A0A0R2F9I9</accession>
<dbReference type="InterPro" id="IPR036291">
    <property type="entry name" value="NAD(P)-bd_dom_sf"/>
</dbReference>
<dbReference type="Gene3D" id="3.40.50.720">
    <property type="entry name" value="NAD(P)-binding Rossmann-like Domain"/>
    <property type="match status" value="1"/>
</dbReference>
<dbReference type="OrthoDB" id="152510at2"/>
<dbReference type="RefSeq" id="WP_054732232.1">
    <property type="nucleotide sequence ID" value="NZ_AYZM01000079.1"/>
</dbReference>
<dbReference type="PANTHER" id="PTHR47129">
    <property type="entry name" value="QUINONE OXIDOREDUCTASE 2"/>
    <property type="match status" value="1"/>
</dbReference>
<protein>
    <recommendedName>
        <fullName evidence="1">NAD(P)-binding domain-containing protein</fullName>
    </recommendedName>
</protein>
<keyword evidence="3" id="KW-1185">Reference proteome</keyword>
<dbReference type="STRING" id="1423804.FD14_GL000481"/>
<reference evidence="2 3" key="1">
    <citation type="journal article" date="2015" name="Genome Announc.">
        <title>Expanding the biotechnology potential of lactobacilli through comparative genomics of 213 strains and associated genera.</title>
        <authorList>
            <person name="Sun Z."/>
            <person name="Harris H.M."/>
            <person name="McCann A."/>
            <person name="Guo C."/>
            <person name="Argimon S."/>
            <person name="Zhang W."/>
            <person name="Yang X."/>
            <person name="Jeffery I.B."/>
            <person name="Cooney J.C."/>
            <person name="Kagawa T.F."/>
            <person name="Liu W."/>
            <person name="Song Y."/>
            <person name="Salvetti E."/>
            <person name="Wrobel A."/>
            <person name="Rasinkangas P."/>
            <person name="Parkhill J."/>
            <person name="Rea M.C."/>
            <person name="O'Sullivan O."/>
            <person name="Ritari J."/>
            <person name="Douillard F.P."/>
            <person name="Paul Ross R."/>
            <person name="Yang R."/>
            <person name="Briner A.E."/>
            <person name="Felis G.E."/>
            <person name="de Vos W.M."/>
            <person name="Barrangou R."/>
            <person name="Klaenhammer T.R."/>
            <person name="Caufield P.W."/>
            <person name="Cui Y."/>
            <person name="Zhang H."/>
            <person name="O'Toole P.W."/>
        </authorList>
    </citation>
    <scope>NUCLEOTIDE SEQUENCE [LARGE SCALE GENOMIC DNA]</scope>
    <source>
        <strain evidence="2 3">DSM 23365</strain>
    </source>
</reference>
<organism evidence="2 3">
    <name type="scientific">Secundilactobacillus similis DSM 23365 = JCM 2765</name>
    <dbReference type="NCBI Taxonomy" id="1423804"/>
    <lineage>
        <taxon>Bacteria</taxon>
        <taxon>Bacillati</taxon>
        <taxon>Bacillota</taxon>
        <taxon>Bacilli</taxon>
        <taxon>Lactobacillales</taxon>
        <taxon>Lactobacillaceae</taxon>
        <taxon>Secundilactobacillus</taxon>
    </lineage>
</organism>
<dbReference type="InterPro" id="IPR052718">
    <property type="entry name" value="NmrA-type_oxidoreductase"/>
</dbReference>
<dbReference type="EMBL" id="AYZM01000079">
    <property type="protein sequence ID" value="KRN25009.1"/>
    <property type="molecule type" value="Genomic_DNA"/>
</dbReference>
<dbReference type="PATRIC" id="fig|1423804.4.peg.519"/>
<sequence>MTTYAVTGVTGKFGSVALKVLAGLVPANNIIALARNVEKAQASVPAGVTVRQGDYTDVEGFKQALAGVDKLLFISSLPGGEVSRQTQHQNVIDAAKAAGVSYIAYTSYPHADTAKSPLSEDHKYTEKTLQDSGLAYSFLRNNWYLENDAGVIQGAFKGQPFTYAAGEGKVGWAPEADYAEAAARVLATADPKAIYEFGGPAITYAQLAEQVKAVSDQSFDVASVSEADYQKGLEAAGLDATTAAVITSMQTLIHNGDLAQSDDTLATVLGRPVTPIQTALKALKAN</sequence>
<evidence type="ECO:0000259" key="1">
    <source>
        <dbReference type="Pfam" id="PF13460"/>
    </source>
</evidence>
<dbReference type="InterPro" id="IPR016040">
    <property type="entry name" value="NAD(P)-bd_dom"/>
</dbReference>
<dbReference type="Gene3D" id="3.90.25.10">
    <property type="entry name" value="UDP-galactose 4-epimerase, domain 1"/>
    <property type="match status" value="1"/>
</dbReference>
<dbReference type="AlphaFoldDB" id="A0A0R2F9I9"/>
<comment type="caution">
    <text evidence="2">The sequence shown here is derived from an EMBL/GenBank/DDBJ whole genome shotgun (WGS) entry which is preliminary data.</text>
</comment>
<feature type="domain" description="NAD(P)-binding" evidence="1">
    <location>
        <begin position="14"/>
        <end position="162"/>
    </location>
</feature>
<name>A0A0R2F9I9_9LACO</name>
<dbReference type="SUPFAM" id="SSF51735">
    <property type="entry name" value="NAD(P)-binding Rossmann-fold domains"/>
    <property type="match status" value="1"/>
</dbReference>
<evidence type="ECO:0000313" key="3">
    <source>
        <dbReference type="Proteomes" id="UP000051442"/>
    </source>
</evidence>
<gene>
    <name evidence="2" type="ORF">FD14_GL000481</name>
</gene>